<comment type="caution">
    <text evidence="11">The sequence shown here is derived from an EMBL/GenBank/DDBJ whole genome shotgun (WGS) entry which is preliminary data.</text>
</comment>
<dbReference type="RefSeq" id="WP_190418651.1">
    <property type="nucleotide sequence ID" value="NZ_JAMPKK010000063.1"/>
</dbReference>
<name>A0ABV0JV06_9CYAN</name>
<feature type="domain" description="DNA polymerase III delta subunit-like C-terminal" evidence="10">
    <location>
        <begin position="201"/>
        <end position="308"/>
    </location>
</feature>
<comment type="catalytic activity">
    <reaction evidence="8">
        <text>DNA(n) + a 2'-deoxyribonucleoside 5'-triphosphate = DNA(n+1) + diphosphate</text>
        <dbReference type="Rhea" id="RHEA:22508"/>
        <dbReference type="Rhea" id="RHEA-COMP:17339"/>
        <dbReference type="Rhea" id="RHEA-COMP:17340"/>
        <dbReference type="ChEBI" id="CHEBI:33019"/>
        <dbReference type="ChEBI" id="CHEBI:61560"/>
        <dbReference type="ChEBI" id="CHEBI:173112"/>
        <dbReference type="EC" id="2.7.7.7"/>
    </reaction>
</comment>
<evidence type="ECO:0000256" key="1">
    <source>
        <dbReference type="ARBA" id="ARBA00012417"/>
    </source>
</evidence>
<evidence type="ECO:0000256" key="5">
    <source>
        <dbReference type="ARBA" id="ARBA00022705"/>
    </source>
</evidence>
<comment type="similarity">
    <text evidence="7">Belongs to the DNA polymerase HolA subunit family.</text>
</comment>
<evidence type="ECO:0000256" key="2">
    <source>
        <dbReference type="ARBA" id="ARBA00017703"/>
    </source>
</evidence>
<dbReference type="PANTHER" id="PTHR34388:SF1">
    <property type="entry name" value="DNA POLYMERASE III SUBUNIT DELTA"/>
    <property type="match status" value="1"/>
</dbReference>
<dbReference type="EMBL" id="JAMPKK010000063">
    <property type="protein sequence ID" value="MEP0867241.1"/>
    <property type="molecule type" value="Genomic_DNA"/>
</dbReference>
<organism evidence="11 12">
    <name type="scientific">Funiculus sociatus GB2-A5</name>
    <dbReference type="NCBI Taxonomy" id="2933946"/>
    <lineage>
        <taxon>Bacteria</taxon>
        <taxon>Bacillati</taxon>
        <taxon>Cyanobacteriota</taxon>
        <taxon>Cyanophyceae</taxon>
        <taxon>Coleofasciculales</taxon>
        <taxon>Coleofasciculaceae</taxon>
        <taxon>Funiculus</taxon>
    </lineage>
</organism>
<evidence type="ECO:0000256" key="6">
    <source>
        <dbReference type="ARBA" id="ARBA00022932"/>
    </source>
</evidence>
<evidence type="ECO:0000313" key="11">
    <source>
        <dbReference type="EMBL" id="MEP0867241.1"/>
    </source>
</evidence>
<dbReference type="Proteomes" id="UP001442494">
    <property type="component" value="Unassembled WGS sequence"/>
</dbReference>
<dbReference type="Pfam" id="PF21694">
    <property type="entry name" value="DNA_pol3_delta_C"/>
    <property type="match status" value="1"/>
</dbReference>
<dbReference type="InterPro" id="IPR010372">
    <property type="entry name" value="DNA_pol3_delta_N"/>
</dbReference>
<evidence type="ECO:0000259" key="9">
    <source>
        <dbReference type="Pfam" id="PF06144"/>
    </source>
</evidence>
<protein>
    <recommendedName>
        <fullName evidence="2">DNA polymerase III subunit delta</fullName>
        <ecNumber evidence="1">2.7.7.7</ecNumber>
    </recommendedName>
</protein>
<keyword evidence="4 11" id="KW-0548">Nucleotidyltransferase</keyword>
<evidence type="ECO:0000256" key="8">
    <source>
        <dbReference type="ARBA" id="ARBA00049244"/>
    </source>
</evidence>
<dbReference type="PANTHER" id="PTHR34388">
    <property type="entry name" value="DNA POLYMERASE III SUBUNIT DELTA"/>
    <property type="match status" value="1"/>
</dbReference>
<evidence type="ECO:0000313" key="12">
    <source>
        <dbReference type="Proteomes" id="UP001442494"/>
    </source>
</evidence>
<dbReference type="SUPFAM" id="SSF52540">
    <property type="entry name" value="P-loop containing nucleoside triphosphate hydrolases"/>
    <property type="match status" value="1"/>
</dbReference>
<dbReference type="Gene3D" id="1.10.8.60">
    <property type="match status" value="1"/>
</dbReference>
<dbReference type="GO" id="GO:0003887">
    <property type="term" value="F:DNA-directed DNA polymerase activity"/>
    <property type="evidence" value="ECO:0007669"/>
    <property type="project" value="UniProtKB-EC"/>
</dbReference>
<dbReference type="InterPro" id="IPR027417">
    <property type="entry name" value="P-loop_NTPase"/>
</dbReference>
<dbReference type="SUPFAM" id="SSF48019">
    <property type="entry name" value="post-AAA+ oligomerization domain-like"/>
    <property type="match status" value="1"/>
</dbReference>
<dbReference type="NCBIfam" id="TIGR01128">
    <property type="entry name" value="holA"/>
    <property type="match status" value="1"/>
</dbReference>
<dbReference type="InterPro" id="IPR048466">
    <property type="entry name" value="DNA_pol3_delta-like_C"/>
</dbReference>
<keyword evidence="5" id="KW-0235">DNA replication</keyword>
<proteinExistence type="inferred from homology"/>
<dbReference type="Gene3D" id="3.40.50.300">
    <property type="entry name" value="P-loop containing nucleotide triphosphate hydrolases"/>
    <property type="match status" value="1"/>
</dbReference>
<dbReference type="Gene3D" id="1.20.272.10">
    <property type="match status" value="1"/>
</dbReference>
<gene>
    <name evidence="11" type="primary">holA</name>
    <name evidence="11" type="ORF">NDI37_22580</name>
</gene>
<accession>A0ABV0JV06</accession>
<dbReference type="InterPro" id="IPR005790">
    <property type="entry name" value="DNA_polIII_delta"/>
</dbReference>
<keyword evidence="6" id="KW-0239">DNA-directed DNA polymerase</keyword>
<feature type="domain" description="DNA polymerase III delta N-terminal" evidence="9">
    <location>
        <begin position="4"/>
        <end position="121"/>
    </location>
</feature>
<dbReference type="Pfam" id="PF06144">
    <property type="entry name" value="DNA_pol3_delta"/>
    <property type="match status" value="1"/>
</dbReference>
<reference evidence="11 12" key="1">
    <citation type="submission" date="2022-04" db="EMBL/GenBank/DDBJ databases">
        <title>Positive selection, recombination, and allopatry shape intraspecific diversity of widespread and dominant cyanobacteria.</title>
        <authorList>
            <person name="Wei J."/>
            <person name="Shu W."/>
            <person name="Hu C."/>
        </authorList>
    </citation>
    <scope>NUCLEOTIDE SEQUENCE [LARGE SCALE GENOMIC DNA]</scope>
    <source>
        <strain evidence="11 12">GB2-A5</strain>
    </source>
</reference>
<keyword evidence="3 11" id="KW-0808">Transferase</keyword>
<evidence type="ECO:0000256" key="3">
    <source>
        <dbReference type="ARBA" id="ARBA00022679"/>
    </source>
</evidence>
<sequence>MPIYLYWGEDDFALEKAVNLLLHRFVDPQWASFNYDKISPDQANAAIIGLNQAMTPPMVSSGRLVWLTDTTICQQCSEDLLAELERTIPVIPELSVLLLTTRTKPDGRLRSTKLLQQYAEIREFSLIPPWKTEELLKRVRQVSQEVDVKLTQAGAELLAQSVGNDTRQLWNELEKLHCYAGTEAKALDVDVIAALVTSTTHNSLKLAEAIIQGNAAKASGLVADLIGRNEPALKIVATLIGQFRTWLWVKLMIEDGERDERAIATAVEIGNPNRVYILRKEVNPLSIRQLSLTLPLLLDLDVSLKRGADPLSTLQTKVIELCLVYQ</sequence>
<evidence type="ECO:0000256" key="4">
    <source>
        <dbReference type="ARBA" id="ARBA00022695"/>
    </source>
</evidence>
<keyword evidence="12" id="KW-1185">Reference proteome</keyword>
<evidence type="ECO:0000256" key="7">
    <source>
        <dbReference type="ARBA" id="ARBA00034754"/>
    </source>
</evidence>
<dbReference type="InterPro" id="IPR008921">
    <property type="entry name" value="DNA_pol3_clamp-load_cplx_C"/>
</dbReference>
<evidence type="ECO:0000259" key="10">
    <source>
        <dbReference type="Pfam" id="PF21694"/>
    </source>
</evidence>
<dbReference type="EC" id="2.7.7.7" evidence="1"/>